<organism evidence="3 4">
    <name type="scientific">Mucilaginibacter pallidiroseus</name>
    <dbReference type="NCBI Taxonomy" id="2599295"/>
    <lineage>
        <taxon>Bacteria</taxon>
        <taxon>Pseudomonadati</taxon>
        <taxon>Bacteroidota</taxon>
        <taxon>Sphingobacteriia</taxon>
        <taxon>Sphingobacteriales</taxon>
        <taxon>Sphingobacteriaceae</taxon>
        <taxon>Mucilaginibacter</taxon>
    </lineage>
</organism>
<feature type="transmembrane region" description="Helical" evidence="1">
    <location>
        <begin position="129"/>
        <end position="147"/>
    </location>
</feature>
<keyword evidence="3" id="KW-0012">Acyltransferase</keyword>
<keyword evidence="3" id="KW-0808">Transferase</keyword>
<sequence>MLNTGKANKNLAIETLRGVAIILMVSGHVIGAKATDGLKVADNSSWRFFYYAFEYIRMPLFTVMSGYIYAYKPVYKFPSNGKFILGKINRLLIPLIVVSTLFYLIQHFSPGTNAKTNLADIRFIYLYPYAHFWFLQGMLIVFLIIVILENFNLLKSFKYAMLCLVISALIYILLPYKFNNFSINKVPFLLTFFTLGLILKRFYDTVFKTGTVYVAVVIFICCYTYQLYLFNIADNVRINSLLAFLVGSSACILLIRLNWTNKKLIWLGGFSYGIYLFHILGAVASRVIMNKLHINNMVIQVSCGVAAGVLFPVALQLVLGRFKLLSTLLFGEKLKFGKPVISAKENDKLIHQEPSSGSAVV</sequence>
<keyword evidence="1" id="KW-0812">Transmembrane</keyword>
<proteinExistence type="predicted"/>
<feature type="transmembrane region" description="Helical" evidence="1">
    <location>
        <begin position="297"/>
        <end position="319"/>
    </location>
</feature>
<name>A0A563UHN9_9SPHI</name>
<evidence type="ECO:0000313" key="4">
    <source>
        <dbReference type="Proteomes" id="UP000320042"/>
    </source>
</evidence>
<gene>
    <name evidence="3" type="ORF">FPZ43_00050</name>
</gene>
<keyword evidence="1" id="KW-0472">Membrane</keyword>
<dbReference type="GO" id="GO:0016747">
    <property type="term" value="F:acyltransferase activity, transferring groups other than amino-acyl groups"/>
    <property type="evidence" value="ECO:0007669"/>
    <property type="project" value="InterPro"/>
</dbReference>
<feature type="domain" description="Acyltransferase 3" evidence="2">
    <location>
        <begin position="11"/>
        <end position="315"/>
    </location>
</feature>
<dbReference type="Pfam" id="PF01757">
    <property type="entry name" value="Acyl_transf_3"/>
    <property type="match status" value="1"/>
</dbReference>
<protein>
    <submittedName>
        <fullName evidence="3">Acyltransferase</fullName>
    </submittedName>
</protein>
<keyword evidence="1" id="KW-1133">Transmembrane helix</keyword>
<evidence type="ECO:0000256" key="1">
    <source>
        <dbReference type="SAM" id="Phobius"/>
    </source>
</evidence>
<evidence type="ECO:0000313" key="3">
    <source>
        <dbReference type="EMBL" id="TWR30910.1"/>
    </source>
</evidence>
<feature type="transmembrane region" description="Helical" evidence="1">
    <location>
        <begin position="264"/>
        <end position="285"/>
    </location>
</feature>
<evidence type="ECO:0000259" key="2">
    <source>
        <dbReference type="Pfam" id="PF01757"/>
    </source>
</evidence>
<reference evidence="3 4" key="1">
    <citation type="submission" date="2019-07" db="EMBL/GenBank/DDBJ databases">
        <authorList>
            <person name="Kim J."/>
        </authorList>
    </citation>
    <scope>NUCLEOTIDE SEQUENCE [LARGE SCALE GENOMIC DNA]</scope>
    <source>
        <strain evidence="4">dk17</strain>
    </source>
</reference>
<dbReference type="RefSeq" id="WP_146379806.1">
    <property type="nucleotide sequence ID" value="NZ_VOEJ01000001.1"/>
</dbReference>
<accession>A0A563UHN9</accession>
<dbReference type="EMBL" id="VOEJ01000001">
    <property type="protein sequence ID" value="TWR30910.1"/>
    <property type="molecule type" value="Genomic_DNA"/>
</dbReference>
<feature type="transmembrane region" description="Helical" evidence="1">
    <location>
        <begin position="211"/>
        <end position="230"/>
    </location>
</feature>
<feature type="transmembrane region" description="Helical" evidence="1">
    <location>
        <begin position="182"/>
        <end position="199"/>
    </location>
</feature>
<dbReference type="OrthoDB" id="9816048at2"/>
<comment type="caution">
    <text evidence="3">The sequence shown here is derived from an EMBL/GenBank/DDBJ whole genome shotgun (WGS) entry which is preliminary data.</text>
</comment>
<keyword evidence="4" id="KW-1185">Reference proteome</keyword>
<dbReference type="AlphaFoldDB" id="A0A563UHN9"/>
<dbReference type="Proteomes" id="UP000320042">
    <property type="component" value="Unassembled WGS sequence"/>
</dbReference>
<feature type="transmembrane region" description="Helical" evidence="1">
    <location>
        <begin position="159"/>
        <end position="176"/>
    </location>
</feature>
<feature type="transmembrane region" description="Helical" evidence="1">
    <location>
        <begin position="236"/>
        <end position="257"/>
    </location>
</feature>
<dbReference type="InterPro" id="IPR002656">
    <property type="entry name" value="Acyl_transf_3_dom"/>
</dbReference>
<feature type="transmembrane region" description="Helical" evidence="1">
    <location>
        <begin position="91"/>
        <end position="109"/>
    </location>
</feature>
<feature type="transmembrane region" description="Helical" evidence="1">
    <location>
        <begin position="48"/>
        <end position="70"/>
    </location>
</feature>